<feature type="compositionally biased region" description="Low complexity" evidence="1">
    <location>
        <begin position="1374"/>
        <end position="1385"/>
    </location>
</feature>
<dbReference type="InterPro" id="IPR029314">
    <property type="entry name" value="FANCI_S4"/>
</dbReference>
<feature type="region of interest" description="Disordered" evidence="1">
    <location>
        <begin position="811"/>
        <end position="833"/>
    </location>
</feature>
<evidence type="ECO:0000259" key="3">
    <source>
        <dbReference type="Pfam" id="PF14676"/>
    </source>
</evidence>
<dbReference type="Pfam" id="PF14679">
    <property type="entry name" value="FANCI_HD1"/>
    <property type="match status" value="1"/>
</dbReference>
<dbReference type="GO" id="GO:0070182">
    <property type="term" value="F:DNA polymerase binding"/>
    <property type="evidence" value="ECO:0007669"/>
    <property type="project" value="TreeGrafter"/>
</dbReference>
<evidence type="ECO:0000259" key="5">
    <source>
        <dbReference type="Pfam" id="PF14679"/>
    </source>
</evidence>
<dbReference type="PANTHER" id="PTHR21818:SF0">
    <property type="entry name" value="FANCONI ANEMIA GROUP I PROTEIN"/>
    <property type="match status" value="1"/>
</dbReference>
<dbReference type="InterPro" id="IPR029312">
    <property type="entry name" value="FANCI_HD2"/>
</dbReference>
<feature type="domain" description="FANCI helical" evidence="6">
    <location>
        <begin position="570"/>
        <end position="804"/>
    </location>
</feature>
<evidence type="ECO:0000313" key="8">
    <source>
        <dbReference type="Proteomes" id="UP000233837"/>
    </source>
</evidence>
<dbReference type="InterPro" id="IPR029308">
    <property type="entry name" value="FANCI_S1"/>
</dbReference>
<dbReference type="EMBL" id="KZ503243">
    <property type="protein sequence ID" value="PKU66804.1"/>
    <property type="molecule type" value="Genomic_DNA"/>
</dbReference>
<organism evidence="7 8">
    <name type="scientific">Dendrobium catenatum</name>
    <dbReference type="NCBI Taxonomy" id="906689"/>
    <lineage>
        <taxon>Eukaryota</taxon>
        <taxon>Viridiplantae</taxon>
        <taxon>Streptophyta</taxon>
        <taxon>Embryophyta</taxon>
        <taxon>Tracheophyta</taxon>
        <taxon>Spermatophyta</taxon>
        <taxon>Magnoliopsida</taxon>
        <taxon>Liliopsida</taxon>
        <taxon>Asparagales</taxon>
        <taxon>Orchidaceae</taxon>
        <taxon>Epidendroideae</taxon>
        <taxon>Malaxideae</taxon>
        <taxon>Dendrobiinae</taxon>
        <taxon>Dendrobium</taxon>
    </lineage>
</organism>
<feature type="region of interest" description="Disordered" evidence="1">
    <location>
        <begin position="1"/>
        <end position="22"/>
    </location>
</feature>
<feature type="compositionally biased region" description="Basic and acidic residues" evidence="1">
    <location>
        <begin position="824"/>
        <end position="833"/>
    </location>
</feature>
<accession>A0A2I0VTT3</accession>
<evidence type="ECO:0000259" key="4">
    <source>
        <dbReference type="Pfam" id="PF14678"/>
    </source>
</evidence>
<feature type="domain" description="FANCI solenoid 4" evidence="4">
    <location>
        <begin position="1122"/>
        <end position="1360"/>
    </location>
</feature>
<dbReference type="PANTHER" id="PTHR21818">
    <property type="entry name" value="BC025462 PROTEIN"/>
    <property type="match status" value="1"/>
</dbReference>
<feature type="compositionally biased region" description="Polar residues" evidence="1">
    <location>
        <begin position="1"/>
        <end position="11"/>
    </location>
</feature>
<feature type="compositionally biased region" description="Basic residues" evidence="1">
    <location>
        <begin position="1427"/>
        <end position="1436"/>
    </location>
</feature>
<name>A0A2I0VTT3_9ASPA</name>
<sequence>MAATATTGARSQSRRELSPPPSFTADDIILLAQNSSATLPPSLSSSTVLPLLQSPSPSLLSSLLSILSRSPPSSSLLTPVLLSFLRLFFSRTLPRNLDSSRLFYLIFPLLSHLDHFHLHSLLDFIFSHLSDIADADDAQVLDLLPHLLNLAAPDGELINAFLDKLLSVSWSKALLVKMCSLIRDCPAISRVRVSEFLRKIFDGMRDVDIQDLPWLVFQLLLLASKGISSVSRKQLIADLLKFFEKPMKGSPSVVRQVEGTILMHVNFAVKQDPSLGSEVIAVVRSDFGTFNHFAAAVLLSVASIRRFNEISIGALKSVVIGSHLDCKIARDCKWLPDITKEELLQNAKNVEKALVRTINESSSGREHLVPSILQFGFIMLDSVDGKSCEGSGISNGLMSCEELGIQILKTLFDVHEMTRNQVRLIFICFPALDTCYFQFVGPRACPRWEDRQMIEQCKFRILSLNHQKSSPVIKLFGYLVKDYPYPMLEYVARLKELLDYFTFMHEKTAISVIDAILPLIKFSKDLRDYIILVVRKAMFRRQDAVRSAAASTIIDLILEENRSKRIDSFQESSSQASCSQQAESFCRTEGCLFQELNGLLRRCLTQQVSVKEIVYKGLTKLVMLDPSTSGHVFDILWPHFLQFYSQDAEYPLRLDLCYVVENGKVSQIEPLDQLLSCVSWVVLLQQHGRSNHQSEYSLPCFGFTLSQDNEAGRVSSSELFKIALSKIRKTLSKWIFEVNFKQNECLGSHSFQGEKSEIYGCLLRGILEVFINIAATELEKAAHEDEAVLEKEIMWLVDSYDYVEKESGLNKQGSGIRKGTSKTVDQHKTDRELKDSPRTSHLKLFSVRGSLLATSSIRKLLILAVNSYNASNFTDQTTPLNHNRSSLCKTLDQCLKLISFTLKVCFHHLKSIISIDGGSSGDPYKAIVFGDLKQLALPIVQLIWLLKSGAKVENNTTKKEAKGKRKIENKGSELHQALLCLNELFRMSSSKAYLTELIEVLDRLDTSELNLGNTVEVADSMNHNQAVTFDDSYVRTLHVFLFKRLKPLYSGLISLSLFQEAVVVSELFLLIWKTLPFEQRKLDGTWMMNVCKNKKIVNPKAAQKLVTQALHLMPSKSELITAQDIASELLQVMGSEEKDPIEISRTYPFVNDSTKDAITVALFQLIESCLADLDWSVSKLKAISNLKYEFDLSTRDLQFPERSPGVILEEVVHSRSESLVNVLAFFTEMNLKDSQAEQFLKMTAKFYRLLARMTKLRIASKGCKQLLPGQKFQKLAEVACRKLTSKLYNFVALVQRNQQGNVRIRGIINKIKRENKCIPDLIFQIEDYERYLIQLSKLTKVNLLRNAKRSTVRDFKILEIKKTAAQEEEIVHKSGSISSNSSQDDSGNESEGPSEDNPAEKVASPDPIGEDGAAEDSESDEDVHVLIRNKRTKMSKVVHDSEDEA</sequence>
<evidence type="ECO:0000313" key="7">
    <source>
        <dbReference type="EMBL" id="PKU66804.1"/>
    </source>
</evidence>
<keyword evidence="8" id="KW-1185">Reference proteome</keyword>
<dbReference type="InterPro" id="IPR029310">
    <property type="entry name" value="FANCI_HD1"/>
</dbReference>
<evidence type="ECO:0008006" key="9">
    <source>
        <dbReference type="Google" id="ProtNLM"/>
    </source>
</evidence>
<proteinExistence type="predicted"/>
<feature type="region of interest" description="Disordered" evidence="1">
    <location>
        <begin position="1369"/>
        <end position="1445"/>
    </location>
</feature>
<reference evidence="7 8" key="1">
    <citation type="journal article" date="2016" name="Sci. Rep.">
        <title>The Dendrobium catenatum Lindl. genome sequence provides insights into polysaccharide synthase, floral development and adaptive evolution.</title>
        <authorList>
            <person name="Zhang G.Q."/>
            <person name="Xu Q."/>
            <person name="Bian C."/>
            <person name="Tsai W.C."/>
            <person name="Yeh C.M."/>
            <person name="Liu K.W."/>
            <person name="Yoshida K."/>
            <person name="Zhang L.S."/>
            <person name="Chang S.B."/>
            <person name="Chen F."/>
            <person name="Shi Y."/>
            <person name="Su Y.Y."/>
            <person name="Zhang Y.Q."/>
            <person name="Chen L.J."/>
            <person name="Yin Y."/>
            <person name="Lin M."/>
            <person name="Huang H."/>
            <person name="Deng H."/>
            <person name="Wang Z.W."/>
            <person name="Zhu S.L."/>
            <person name="Zhao X."/>
            <person name="Deng C."/>
            <person name="Niu S.C."/>
            <person name="Huang J."/>
            <person name="Wang M."/>
            <person name="Liu G.H."/>
            <person name="Yang H.J."/>
            <person name="Xiao X.J."/>
            <person name="Hsiao Y.Y."/>
            <person name="Wu W.L."/>
            <person name="Chen Y.Y."/>
            <person name="Mitsuda N."/>
            <person name="Ohme-Takagi M."/>
            <person name="Luo Y.B."/>
            <person name="Van de Peer Y."/>
            <person name="Liu Z.J."/>
        </authorList>
    </citation>
    <scope>NUCLEOTIDE SEQUENCE [LARGE SCALE GENOMIC DNA]</scope>
    <source>
        <tissue evidence="7">The whole plant</tissue>
    </source>
</reference>
<feature type="compositionally biased region" description="Acidic residues" evidence="1">
    <location>
        <begin position="1408"/>
        <end position="1421"/>
    </location>
</feature>
<dbReference type="Pfam" id="PF14680">
    <property type="entry name" value="FANCI_HD2"/>
    <property type="match status" value="1"/>
</dbReference>
<dbReference type="Pfam" id="PF14678">
    <property type="entry name" value="FANCI_S4"/>
    <property type="match status" value="1"/>
</dbReference>
<dbReference type="InterPro" id="IPR016024">
    <property type="entry name" value="ARM-type_fold"/>
</dbReference>
<dbReference type="InterPro" id="IPR029315">
    <property type="entry name" value="FANCI_S2"/>
</dbReference>
<feature type="domain" description="FANCI helical" evidence="5">
    <location>
        <begin position="274"/>
        <end position="353"/>
    </location>
</feature>
<feature type="domain" description="FANCI solenoid 1" evidence="2">
    <location>
        <begin position="99"/>
        <end position="270"/>
    </location>
</feature>
<gene>
    <name evidence="7" type="ORF">MA16_Dca015064</name>
</gene>
<reference evidence="7 8" key="2">
    <citation type="journal article" date="2017" name="Nature">
        <title>The Apostasia genome and the evolution of orchids.</title>
        <authorList>
            <person name="Zhang G.Q."/>
            <person name="Liu K.W."/>
            <person name="Li Z."/>
            <person name="Lohaus R."/>
            <person name="Hsiao Y.Y."/>
            <person name="Niu S.C."/>
            <person name="Wang J.Y."/>
            <person name="Lin Y.C."/>
            <person name="Xu Q."/>
            <person name="Chen L.J."/>
            <person name="Yoshida K."/>
            <person name="Fujiwara S."/>
            <person name="Wang Z.W."/>
            <person name="Zhang Y.Q."/>
            <person name="Mitsuda N."/>
            <person name="Wang M."/>
            <person name="Liu G.H."/>
            <person name="Pecoraro L."/>
            <person name="Huang H.X."/>
            <person name="Xiao X.J."/>
            <person name="Lin M."/>
            <person name="Wu X.Y."/>
            <person name="Wu W.L."/>
            <person name="Chen Y.Y."/>
            <person name="Chang S.B."/>
            <person name="Sakamoto S."/>
            <person name="Ohme-Takagi M."/>
            <person name="Yagi M."/>
            <person name="Zeng S.J."/>
            <person name="Shen C.Y."/>
            <person name="Yeh C.M."/>
            <person name="Luo Y.B."/>
            <person name="Tsai W.C."/>
            <person name="Van de Peer Y."/>
            <person name="Liu Z.J."/>
        </authorList>
    </citation>
    <scope>NUCLEOTIDE SEQUENCE [LARGE SCALE GENOMIC DNA]</scope>
    <source>
        <tissue evidence="7">The whole plant</tissue>
    </source>
</reference>
<dbReference type="Pfam" id="PF14676">
    <property type="entry name" value="FANCI_S2"/>
    <property type="match status" value="1"/>
</dbReference>
<evidence type="ECO:0000259" key="2">
    <source>
        <dbReference type="Pfam" id="PF14675"/>
    </source>
</evidence>
<dbReference type="GO" id="GO:0006281">
    <property type="term" value="P:DNA repair"/>
    <property type="evidence" value="ECO:0007669"/>
    <property type="project" value="InterPro"/>
</dbReference>
<dbReference type="Pfam" id="PF14675">
    <property type="entry name" value="FANCI_S1"/>
    <property type="match status" value="1"/>
</dbReference>
<dbReference type="SUPFAM" id="SSF48371">
    <property type="entry name" value="ARM repeat"/>
    <property type="match status" value="1"/>
</dbReference>
<dbReference type="InterPro" id="IPR026171">
    <property type="entry name" value="FANCI"/>
</dbReference>
<protein>
    <recommendedName>
        <fullName evidence="9">Fanconi anemia group I protein</fullName>
    </recommendedName>
</protein>
<dbReference type="Proteomes" id="UP000233837">
    <property type="component" value="Unassembled WGS sequence"/>
</dbReference>
<feature type="domain" description="FANCI solenoid 2" evidence="3">
    <location>
        <begin position="452"/>
        <end position="553"/>
    </location>
</feature>
<evidence type="ECO:0000259" key="6">
    <source>
        <dbReference type="Pfam" id="PF14680"/>
    </source>
</evidence>
<dbReference type="STRING" id="906689.A0A2I0VTT3"/>
<evidence type="ECO:0000256" key="1">
    <source>
        <dbReference type="SAM" id="MobiDB-lite"/>
    </source>
</evidence>